<dbReference type="KEGG" id="pacr:FXN63_00830"/>
<sequence length="117" mass="12369">MFVCVCNAVTETQVRQCVANGAKTLGDLQFELGVASCCGCCAATAESYLAGANVHEVETHDAAVAVLSAVREANHVSANHVSTNHVSVRPSIKQTAKPVEHISTRRYPVHQIIARAA</sequence>
<protein>
    <recommendedName>
        <fullName evidence="7">Bacterioferritin-associated ferredoxin</fullName>
    </recommendedName>
</protein>
<evidence type="ECO:0000259" key="9">
    <source>
        <dbReference type="Pfam" id="PF04324"/>
    </source>
</evidence>
<evidence type="ECO:0000256" key="8">
    <source>
        <dbReference type="ARBA" id="ARBA00046332"/>
    </source>
</evidence>
<keyword evidence="5" id="KW-0408">Iron</keyword>
<evidence type="ECO:0000256" key="2">
    <source>
        <dbReference type="ARBA" id="ARBA00022714"/>
    </source>
</evidence>
<evidence type="ECO:0000256" key="5">
    <source>
        <dbReference type="ARBA" id="ARBA00023004"/>
    </source>
</evidence>
<dbReference type="PANTHER" id="PTHR37424">
    <property type="entry name" value="BACTERIOFERRITIN-ASSOCIATED FERREDOXIN"/>
    <property type="match status" value="1"/>
</dbReference>
<dbReference type="Gene3D" id="1.10.10.1100">
    <property type="entry name" value="BFD-like [2Fe-2S]-binding domain"/>
    <property type="match status" value="1"/>
</dbReference>
<keyword evidence="2" id="KW-0001">2Fe-2S</keyword>
<keyword evidence="1" id="KW-0813">Transport</keyword>
<keyword evidence="4" id="KW-0249">Electron transport</keyword>
<dbReference type="AlphaFoldDB" id="A0A5C0ATB9"/>
<evidence type="ECO:0000313" key="10">
    <source>
        <dbReference type="EMBL" id="QEI04533.1"/>
    </source>
</evidence>
<evidence type="ECO:0000256" key="6">
    <source>
        <dbReference type="ARBA" id="ARBA00023014"/>
    </source>
</evidence>
<dbReference type="Proteomes" id="UP000325161">
    <property type="component" value="Chromosome"/>
</dbReference>
<comment type="similarity">
    <text evidence="8">Belongs to the Bfd family.</text>
</comment>
<keyword evidence="3" id="KW-0479">Metal-binding</keyword>
<evidence type="ECO:0000256" key="1">
    <source>
        <dbReference type="ARBA" id="ARBA00022448"/>
    </source>
</evidence>
<dbReference type="InterPro" id="IPR007419">
    <property type="entry name" value="BFD-like_2Fe2S-bd_dom"/>
</dbReference>
<evidence type="ECO:0000256" key="4">
    <source>
        <dbReference type="ARBA" id="ARBA00022982"/>
    </source>
</evidence>
<keyword evidence="11" id="KW-1185">Reference proteome</keyword>
<evidence type="ECO:0000256" key="3">
    <source>
        <dbReference type="ARBA" id="ARBA00022723"/>
    </source>
</evidence>
<feature type="domain" description="BFD-like [2Fe-2S]-binding" evidence="9">
    <location>
        <begin position="3"/>
        <end position="50"/>
    </location>
</feature>
<name>A0A5C0ATB9_9BURK</name>
<reference evidence="10 11" key="1">
    <citation type="submission" date="2019-08" db="EMBL/GenBank/DDBJ databases">
        <title>Amphibian skin-associated Pigmentiphaga: genome sequence and occurrence across geography and hosts.</title>
        <authorList>
            <person name="Bletz M.C."/>
            <person name="Bunk B."/>
            <person name="Sproeer C."/>
            <person name="Biwer P."/>
            <person name="Reiter S."/>
            <person name="Rabemananjara F.C.E."/>
            <person name="Schulz S."/>
            <person name="Overmann J."/>
            <person name="Vences M."/>
        </authorList>
    </citation>
    <scope>NUCLEOTIDE SEQUENCE [LARGE SCALE GENOMIC DNA]</scope>
    <source>
        <strain evidence="10 11">Mada1488</strain>
    </source>
</reference>
<dbReference type="PANTHER" id="PTHR37424:SF1">
    <property type="entry name" value="BACTERIOFERRITIN-ASSOCIATED FERREDOXIN"/>
    <property type="match status" value="1"/>
</dbReference>
<organism evidence="10 11">
    <name type="scientific">Pigmentiphaga aceris</name>
    <dbReference type="NCBI Taxonomy" id="1940612"/>
    <lineage>
        <taxon>Bacteria</taxon>
        <taxon>Pseudomonadati</taxon>
        <taxon>Pseudomonadota</taxon>
        <taxon>Betaproteobacteria</taxon>
        <taxon>Burkholderiales</taxon>
        <taxon>Alcaligenaceae</taxon>
        <taxon>Pigmentiphaga</taxon>
    </lineage>
</organism>
<gene>
    <name evidence="10" type="ORF">FXN63_00830</name>
</gene>
<evidence type="ECO:0000313" key="11">
    <source>
        <dbReference type="Proteomes" id="UP000325161"/>
    </source>
</evidence>
<keyword evidence="6" id="KW-0411">Iron-sulfur</keyword>
<evidence type="ECO:0000256" key="7">
    <source>
        <dbReference type="ARBA" id="ARBA00039386"/>
    </source>
</evidence>
<dbReference type="Pfam" id="PF04324">
    <property type="entry name" value="Fer2_BFD"/>
    <property type="match status" value="1"/>
</dbReference>
<dbReference type="OrthoDB" id="9815350at2"/>
<proteinExistence type="inferred from homology"/>
<dbReference type="InterPro" id="IPR041854">
    <property type="entry name" value="BFD-like_2Fe2S-bd_dom_sf"/>
</dbReference>
<dbReference type="InterPro" id="IPR052371">
    <property type="entry name" value="BFD-associated_ferredoxin"/>
</dbReference>
<dbReference type="GO" id="GO:0051537">
    <property type="term" value="F:2 iron, 2 sulfur cluster binding"/>
    <property type="evidence" value="ECO:0007669"/>
    <property type="project" value="UniProtKB-KW"/>
</dbReference>
<dbReference type="GO" id="GO:0046872">
    <property type="term" value="F:metal ion binding"/>
    <property type="evidence" value="ECO:0007669"/>
    <property type="project" value="UniProtKB-KW"/>
</dbReference>
<accession>A0A5C0ATB9</accession>
<dbReference type="EMBL" id="CP043046">
    <property type="protein sequence ID" value="QEI04533.1"/>
    <property type="molecule type" value="Genomic_DNA"/>
</dbReference>